<evidence type="ECO:0000259" key="13">
    <source>
        <dbReference type="PROSITE" id="PS51194"/>
    </source>
</evidence>
<dbReference type="GO" id="GO:0008094">
    <property type="term" value="F:ATP-dependent activity, acting on DNA"/>
    <property type="evidence" value="ECO:0007669"/>
    <property type="project" value="TreeGrafter"/>
</dbReference>
<keyword evidence="5" id="KW-0378">Hydrolase</keyword>
<evidence type="ECO:0000256" key="7">
    <source>
        <dbReference type="ARBA" id="ARBA00022833"/>
    </source>
</evidence>
<dbReference type="GO" id="GO:0005737">
    <property type="term" value="C:cytoplasm"/>
    <property type="evidence" value="ECO:0007669"/>
    <property type="project" value="TreeGrafter"/>
</dbReference>
<dbReference type="PROSITE" id="PS50089">
    <property type="entry name" value="ZF_RING_2"/>
    <property type="match status" value="1"/>
</dbReference>
<dbReference type="PROSITE" id="PS51194">
    <property type="entry name" value="HELICASE_CTER"/>
    <property type="match status" value="1"/>
</dbReference>
<feature type="compositionally biased region" description="Acidic residues" evidence="10">
    <location>
        <begin position="1071"/>
        <end position="1105"/>
    </location>
</feature>
<keyword evidence="4 9" id="KW-0863">Zinc-finger</keyword>
<dbReference type="GO" id="GO:0004386">
    <property type="term" value="F:helicase activity"/>
    <property type="evidence" value="ECO:0007669"/>
    <property type="project" value="UniProtKB-KW"/>
</dbReference>
<dbReference type="OrthoDB" id="423559at2759"/>
<dbReference type="SMART" id="SM00490">
    <property type="entry name" value="HELICc"/>
    <property type="match status" value="1"/>
</dbReference>
<dbReference type="Pfam" id="PF00176">
    <property type="entry name" value="SNF2-rel_dom"/>
    <property type="match status" value="1"/>
</dbReference>
<evidence type="ECO:0000256" key="10">
    <source>
        <dbReference type="SAM" id="MobiDB-lite"/>
    </source>
</evidence>
<dbReference type="CDD" id="cd18008">
    <property type="entry name" value="DEXDc_SHPRH-like"/>
    <property type="match status" value="1"/>
</dbReference>
<dbReference type="Pfam" id="PF00271">
    <property type="entry name" value="Helicase_C"/>
    <property type="match status" value="1"/>
</dbReference>
<feature type="compositionally biased region" description="Basic residues" evidence="10">
    <location>
        <begin position="1047"/>
        <end position="1065"/>
    </location>
</feature>
<dbReference type="InterPro" id="IPR014001">
    <property type="entry name" value="Helicase_ATP-bd"/>
</dbReference>
<evidence type="ECO:0000256" key="1">
    <source>
        <dbReference type="ARBA" id="ARBA00007025"/>
    </source>
</evidence>
<evidence type="ECO:0000256" key="2">
    <source>
        <dbReference type="ARBA" id="ARBA00022723"/>
    </source>
</evidence>
<name>A0A0D2PDY8_HYPSF</name>
<feature type="region of interest" description="Disordered" evidence="10">
    <location>
        <begin position="1027"/>
        <end position="1134"/>
    </location>
</feature>
<proteinExistence type="inferred from homology"/>
<evidence type="ECO:0000313" key="15">
    <source>
        <dbReference type="Proteomes" id="UP000054270"/>
    </source>
</evidence>
<evidence type="ECO:0000256" key="4">
    <source>
        <dbReference type="ARBA" id="ARBA00022771"/>
    </source>
</evidence>
<dbReference type="CDD" id="cd18793">
    <property type="entry name" value="SF2_C_SNF"/>
    <property type="match status" value="1"/>
</dbReference>
<dbReference type="InterPro" id="IPR000330">
    <property type="entry name" value="SNF2_N"/>
</dbReference>
<dbReference type="InterPro" id="IPR050628">
    <property type="entry name" value="SNF2_RAD54_helicase_TF"/>
</dbReference>
<dbReference type="OMA" id="LDQWKLE"/>
<dbReference type="GO" id="GO:0008270">
    <property type="term" value="F:zinc ion binding"/>
    <property type="evidence" value="ECO:0007669"/>
    <property type="project" value="UniProtKB-KW"/>
</dbReference>
<feature type="compositionally biased region" description="Polar residues" evidence="10">
    <location>
        <begin position="111"/>
        <end position="147"/>
    </location>
</feature>
<dbReference type="PROSITE" id="PS00518">
    <property type="entry name" value="ZF_RING_1"/>
    <property type="match status" value="1"/>
</dbReference>
<keyword evidence="2" id="KW-0479">Metal-binding</keyword>
<dbReference type="SUPFAM" id="SSF57850">
    <property type="entry name" value="RING/U-box"/>
    <property type="match status" value="1"/>
</dbReference>
<dbReference type="InterPro" id="IPR001841">
    <property type="entry name" value="Znf_RING"/>
</dbReference>
<dbReference type="InterPro" id="IPR013083">
    <property type="entry name" value="Znf_RING/FYVE/PHD"/>
</dbReference>
<evidence type="ECO:0000256" key="3">
    <source>
        <dbReference type="ARBA" id="ARBA00022741"/>
    </source>
</evidence>
<dbReference type="InterPro" id="IPR038718">
    <property type="entry name" value="SNF2-like_sf"/>
</dbReference>
<evidence type="ECO:0000256" key="6">
    <source>
        <dbReference type="ARBA" id="ARBA00022806"/>
    </source>
</evidence>
<keyword evidence="7" id="KW-0862">Zinc</keyword>
<gene>
    <name evidence="14" type="ORF">HYPSUDRAFT_35906</name>
</gene>
<dbReference type="PROSITE" id="PS51192">
    <property type="entry name" value="HELICASE_ATP_BIND_1"/>
    <property type="match status" value="1"/>
</dbReference>
<dbReference type="InterPro" id="IPR027417">
    <property type="entry name" value="P-loop_NTPase"/>
</dbReference>
<comment type="similarity">
    <text evidence="1">Belongs to the SNF2/RAD54 helicase family.</text>
</comment>
<dbReference type="STRING" id="945553.A0A0D2PDY8"/>
<evidence type="ECO:0000259" key="11">
    <source>
        <dbReference type="PROSITE" id="PS50089"/>
    </source>
</evidence>
<dbReference type="Pfam" id="PF13445">
    <property type="entry name" value="zf-RING_UBOX"/>
    <property type="match status" value="1"/>
</dbReference>
<dbReference type="SMART" id="SM00487">
    <property type="entry name" value="DEXDc"/>
    <property type="match status" value="1"/>
</dbReference>
<keyword evidence="8" id="KW-0067">ATP-binding</keyword>
<evidence type="ECO:0000313" key="14">
    <source>
        <dbReference type="EMBL" id="KJA26761.1"/>
    </source>
</evidence>
<dbReference type="SUPFAM" id="SSF52540">
    <property type="entry name" value="P-loop containing nucleoside triphosphate hydrolases"/>
    <property type="match status" value="2"/>
</dbReference>
<dbReference type="InterPro" id="IPR049730">
    <property type="entry name" value="SNF2/RAD54-like_C"/>
</dbReference>
<feature type="region of interest" description="Disordered" evidence="10">
    <location>
        <begin position="111"/>
        <end position="210"/>
    </location>
</feature>
<feature type="domain" description="Helicase C-terminal" evidence="13">
    <location>
        <begin position="1165"/>
        <end position="1334"/>
    </location>
</feature>
<evidence type="ECO:0000256" key="8">
    <source>
        <dbReference type="ARBA" id="ARBA00022840"/>
    </source>
</evidence>
<dbReference type="InterPro" id="IPR027370">
    <property type="entry name" value="Znf-RING_euk"/>
</dbReference>
<dbReference type="Gene3D" id="3.30.40.10">
    <property type="entry name" value="Zinc/RING finger domain, C3HC4 (zinc finger)"/>
    <property type="match status" value="1"/>
</dbReference>
<dbReference type="GO" id="GO:0005524">
    <property type="term" value="F:ATP binding"/>
    <property type="evidence" value="ECO:0007669"/>
    <property type="project" value="UniProtKB-KW"/>
</dbReference>
<feature type="domain" description="RING-type" evidence="11">
    <location>
        <begin position="951"/>
        <end position="1005"/>
    </location>
</feature>
<dbReference type="Proteomes" id="UP000054270">
    <property type="component" value="Unassembled WGS sequence"/>
</dbReference>
<dbReference type="PANTHER" id="PTHR45626:SF16">
    <property type="entry name" value="ATP-DEPENDENT HELICASE ULS1"/>
    <property type="match status" value="1"/>
</dbReference>
<reference evidence="15" key="1">
    <citation type="submission" date="2014-04" db="EMBL/GenBank/DDBJ databases">
        <title>Evolutionary Origins and Diversification of the Mycorrhizal Mutualists.</title>
        <authorList>
            <consortium name="DOE Joint Genome Institute"/>
            <consortium name="Mycorrhizal Genomics Consortium"/>
            <person name="Kohler A."/>
            <person name="Kuo A."/>
            <person name="Nagy L.G."/>
            <person name="Floudas D."/>
            <person name="Copeland A."/>
            <person name="Barry K.W."/>
            <person name="Cichocki N."/>
            <person name="Veneault-Fourrey C."/>
            <person name="LaButti K."/>
            <person name="Lindquist E.A."/>
            <person name="Lipzen A."/>
            <person name="Lundell T."/>
            <person name="Morin E."/>
            <person name="Murat C."/>
            <person name="Riley R."/>
            <person name="Ohm R."/>
            <person name="Sun H."/>
            <person name="Tunlid A."/>
            <person name="Henrissat B."/>
            <person name="Grigoriev I.V."/>
            <person name="Hibbett D.S."/>
            <person name="Martin F."/>
        </authorList>
    </citation>
    <scope>NUCLEOTIDE SEQUENCE [LARGE SCALE GENOMIC DNA]</scope>
    <source>
        <strain evidence="15">FD-334 SS-4</strain>
    </source>
</reference>
<keyword evidence="15" id="KW-1185">Reference proteome</keyword>
<dbReference type="EMBL" id="KN817526">
    <property type="protein sequence ID" value="KJA26761.1"/>
    <property type="molecule type" value="Genomic_DNA"/>
</dbReference>
<dbReference type="Gene3D" id="3.40.50.10810">
    <property type="entry name" value="Tandem AAA-ATPase domain"/>
    <property type="match status" value="1"/>
</dbReference>
<evidence type="ECO:0000256" key="9">
    <source>
        <dbReference type="PROSITE-ProRule" id="PRU00175"/>
    </source>
</evidence>
<dbReference type="InterPro" id="IPR001650">
    <property type="entry name" value="Helicase_C-like"/>
</dbReference>
<feature type="compositionally biased region" description="Basic residues" evidence="10">
    <location>
        <begin position="1111"/>
        <end position="1122"/>
    </location>
</feature>
<keyword evidence="6" id="KW-0347">Helicase</keyword>
<keyword evidence="3" id="KW-0547">Nucleotide-binding</keyword>
<feature type="domain" description="Helicase ATP-binding" evidence="12">
    <location>
        <begin position="560"/>
        <end position="769"/>
    </location>
</feature>
<dbReference type="Gene3D" id="3.40.50.300">
    <property type="entry name" value="P-loop containing nucleotide triphosphate hydrolases"/>
    <property type="match status" value="1"/>
</dbReference>
<dbReference type="GO" id="GO:0005634">
    <property type="term" value="C:nucleus"/>
    <property type="evidence" value="ECO:0007669"/>
    <property type="project" value="TreeGrafter"/>
</dbReference>
<dbReference type="InterPro" id="IPR017907">
    <property type="entry name" value="Znf_RING_CS"/>
</dbReference>
<evidence type="ECO:0000259" key="12">
    <source>
        <dbReference type="PROSITE" id="PS51192"/>
    </source>
</evidence>
<accession>A0A0D2PDY8</accession>
<protein>
    <submittedName>
        <fullName evidence="14">Uncharacterized protein</fullName>
    </submittedName>
</protein>
<sequence>MSEHSTTALLELAKKQLGLRASTSDSRVPDFYLEELRTHLKLFPLEDNFRVALQPKFGSGIVTCLKNGCNQRIHLTPRVKCEDGGRTDGTVSLSAYRTHLSSHLLQETSVRTRSGKTLNASSSSTKIDNLLPSSEQPRATRLVSSSRPKAKAALKATPASVKPEPIESVVPRKRLSDQAFPPVKTEEGDKNVASAVPSKRVKTETDPKEPLAQVTNVPVTPTTSRESVPMYSGFDGIPGAGAKLEDVQAATSDLQYVPGGHTLVPGPVNMNYPIPGYADVYQNWAPTYDQAFNAVGQYQAPKEEYRQFSPVPPPFVAPMAPRKSHNVPRPFPMDFDQVKQSSPEFDNLSHLSHQAVSLPVRQYNWQSHPSSSTPPRDNKLDVFVDRDVKPYISGPAIKTYTPTNAMASSSREVTLPLHVHHEQKPRFPGAYMDVSDDDQDSNSGFENAHFQPLDHSHLQHLDHFVDRIGINVPPPIDNDDHDDNGDYHGRGHDMFVGPQAVSDDIEKFLVEAGNAENFDGNETVDKALAYLELRHLDEKLPGMDISLMAHQVMGVAWMLEKEKSGIRGGCLADEMGLGKTVQMIAVMVKNRSTNPSCKTNLIVAPLALLDQWKLEIEEKTNCGLSCLIYHGQSRTRKKSDLTKHDVVLTTFNTMAMEWPDYENELKKKDKAKKARKRNHDDFIVEDSDDNKLRNAHYRADKRKQHVGLLFQVEFYRIVADEGQQIRNRRTRMSRSITDLQATYRWVLTGTPIVNSLSDVYGYIRFLKVRPWYDWSEFHGEIGKLEKKRPGVAVARLQKVMTLFLLRRKKDSQLDGKKLIELPPKEVVLLRLEFSEEEREIYYMIEARSQAKFNRYLRAGTVLKNYHQVLVLLLRLRQICSHPSLIQEDGVAFVHPDEAHVKPEFATELTRARRIVSPEFVAKMKEKFKQQALARMEVERKSANATIEEEDCPICFDAMTDAVITPCTHIFCRDCIVDVLNQAPPMDAEDQVPGGSAKDRPCPVCRAAINAEKLFSREAFEYSDEDLNDKGSADMDILSDSPGITSKGKGRGKSKVMKKSKKVSRVSRRESDDEGDDGSDNDLEYDDDDGSDLSDFIVESDEDEEEKDARRAMKQRQTKKHKNVILDSDDEPDTPEEQEVIFGLKKKVPMTTDVVPIMSRFLPSSKMKFMMDQLQKLKQTNPEEKTLVVSQWTGCLTLVSDYLTENGIPHVKYQGDMNRPKRDQAVQVFMSKEKARVMLMSLKCGGVGLNLTRANNVISLDLGWSQAVEAQAYDRVHRLGQTRKVTVQRIVIADTVEDRILALQERKQALADGSLGEGNGQKIGKLSVKELANLFGLDARGRRLTNG</sequence>
<dbReference type="GO" id="GO:0016787">
    <property type="term" value="F:hydrolase activity"/>
    <property type="evidence" value="ECO:0007669"/>
    <property type="project" value="UniProtKB-KW"/>
</dbReference>
<dbReference type="SMART" id="SM00184">
    <property type="entry name" value="RING"/>
    <property type="match status" value="1"/>
</dbReference>
<organism evidence="14 15">
    <name type="scientific">Hypholoma sublateritium (strain FD-334 SS-4)</name>
    <dbReference type="NCBI Taxonomy" id="945553"/>
    <lineage>
        <taxon>Eukaryota</taxon>
        <taxon>Fungi</taxon>
        <taxon>Dikarya</taxon>
        <taxon>Basidiomycota</taxon>
        <taxon>Agaricomycotina</taxon>
        <taxon>Agaricomycetes</taxon>
        <taxon>Agaricomycetidae</taxon>
        <taxon>Agaricales</taxon>
        <taxon>Agaricineae</taxon>
        <taxon>Strophariaceae</taxon>
        <taxon>Hypholoma</taxon>
    </lineage>
</organism>
<evidence type="ECO:0000256" key="5">
    <source>
        <dbReference type="ARBA" id="ARBA00022801"/>
    </source>
</evidence>
<dbReference type="PANTHER" id="PTHR45626">
    <property type="entry name" value="TRANSCRIPTION TERMINATION FACTOR 2-RELATED"/>
    <property type="match status" value="1"/>
</dbReference>
<dbReference type="GO" id="GO:0000724">
    <property type="term" value="P:double-strand break repair via homologous recombination"/>
    <property type="evidence" value="ECO:0007669"/>
    <property type="project" value="TreeGrafter"/>
</dbReference>